<dbReference type="AlphaFoldDB" id="A0A8J6Q6A2"/>
<accession>A0A8J6Q6A2</accession>
<dbReference type="Pfam" id="PF14060">
    <property type="entry name" value="DUF4252"/>
    <property type="match status" value="1"/>
</dbReference>
<gene>
    <name evidence="1" type="ORF">ICJ85_10045</name>
</gene>
<evidence type="ECO:0000313" key="1">
    <source>
        <dbReference type="EMBL" id="MBD0824358.1"/>
    </source>
</evidence>
<dbReference type="RefSeq" id="WP_188223661.1">
    <property type="nucleotide sequence ID" value="NZ_JACVXD010000005.1"/>
</dbReference>
<dbReference type="Proteomes" id="UP000621516">
    <property type="component" value="Unassembled WGS sequence"/>
</dbReference>
<dbReference type="EMBL" id="JACVXD010000005">
    <property type="protein sequence ID" value="MBD0824358.1"/>
    <property type="molecule type" value="Genomic_DNA"/>
</dbReference>
<evidence type="ECO:0000313" key="2">
    <source>
        <dbReference type="Proteomes" id="UP000621516"/>
    </source>
</evidence>
<reference evidence="1 2" key="1">
    <citation type="journal article" date="2018" name="J. Microbiol.">
        <title>Aestuariibaculum marinum sp. nov., a marine bacterium isolated from seawater in South Korea.</title>
        <authorList>
            <person name="Choi J."/>
            <person name="Lee D."/>
            <person name="Jang J.H."/>
            <person name="Cha S."/>
            <person name="Seo T."/>
        </authorList>
    </citation>
    <scope>NUCLEOTIDE SEQUENCE [LARGE SCALE GENOMIC DNA]</scope>
    <source>
        <strain evidence="1 2">IP7</strain>
    </source>
</reference>
<comment type="caution">
    <text evidence="1">The sequence shown here is derived from an EMBL/GenBank/DDBJ whole genome shotgun (WGS) entry which is preliminary data.</text>
</comment>
<sequence length="180" mass="20089">MKRTVHYIITGCIAALTLVGCGNAPSLQSYFVDHQESASFISQDIPISMLNIDTSEFTEDQKEAYNSVSRLNFLGYKSDSTNVDAYTNEVNKVKAILSDEKYMDLIEFSDRGNRIVMKYIGDDDEADEVVIFGSSKEYGFGIARVLGNDMNPQKMVTLAGLMQGADIDEEQVKSVMNFFK</sequence>
<dbReference type="InterPro" id="IPR025348">
    <property type="entry name" value="DUF4252"/>
</dbReference>
<organism evidence="1 2">
    <name type="scientific">Aestuariibaculum marinum</name>
    <dbReference type="NCBI Taxonomy" id="2683592"/>
    <lineage>
        <taxon>Bacteria</taxon>
        <taxon>Pseudomonadati</taxon>
        <taxon>Bacteroidota</taxon>
        <taxon>Flavobacteriia</taxon>
        <taxon>Flavobacteriales</taxon>
        <taxon>Flavobacteriaceae</taxon>
    </lineage>
</organism>
<proteinExistence type="predicted"/>
<protein>
    <submittedName>
        <fullName evidence="1">DUF4252 domain-containing protein</fullName>
    </submittedName>
</protein>
<keyword evidence="2" id="KW-1185">Reference proteome</keyword>
<name>A0A8J6Q6A2_9FLAO</name>
<dbReference type="PROSITE" id="PS51257">
    <property type="entry name" value="PROKAR_LIPOPROTEIN"/>
    <property type="match status" value="1"/>
</dbReference>